<dbReference type="InterPro" id="IPR001568">
    <property type="entry name" value="RNase_T2-like"/>
</dbReference>
<accession>A0A7M7PRJ7</accession>
<dbReference type="OrthoDB" id="435754at2759"/>
<dbReference type="Gene3D" id="3.90.730.10">
    <property type="entry name" value="Ribonuclease T2-like"/>
    <property type="match status" value="1"/>
</dbReference>
<dbReference type="AlphaFoldDB" id="A0A7M7PRJ7"/>
<dbReference type="Proteomes" id="UP000007110">
    <property type="component" value="Unassembled WGS sequence"/>
</dbReference>
<keyword evidence="4" id="KW-1185">Reference proteome</keyword>
<reference evidence="4" key="1">
    <citation type="submission" date="2015-02" db="EMBL/GenBank/DDBJ databases">
        <title>Genome sequencing for Strongylocentrotus purpuratus.</title>
        <authorList>
            <person name="Murali S."/>
            <person name="Liu Y."/>
            <person name="Vee V."/>
            <person name="English A."/>
            <person name="Wang M."/>
            <person name="Skinner E."/>
            <person name="Han Y."/>
            <person name="Muzny D.M."/>
            <person name="Worley K.C."/>
            <person name="Gibbs R.A."/>
        </authorList>
    </citation>
    <scope>NUCLEOTIDE SEQUENCE</scope>
</reference>
<dbReference type="GO" id="GO:0033897">
    <property type="term" value="F:ribonuclease T2 activity"/>
    <property type="evidence" value="ECO:0007669"/>
    <property type="project" value="InterPro"/>
</dbReference>
<dbReference type="GeneID" id="105444887"/>
<dbReference type="OMA" id="MENFYAF"/>
<dbReference type="PROSITE" id="PS00531">
    <property type="entry name" value="RNASE_T2_2"/>
    <property type="match status" value="1"/>
</dbReference>
<name>A0A7M7PRJ7_STRPU</name>
<evidence type="ECO:0000313" key="3">
    <source>
        <dbReference type="EnsemblMetazoa" id="XP_030855377"/>
    </source>
</evidence>
<dbReference type="GO" id="GO:0005576">
    <property type="term" value="C:extracellular region"/>
    <property type="evidence" value="ECO:0000318"/>
    <property type="project" value="GO_Central"/>
</dbReference>
<dbReference type="GO" id="GO:0006401">
    <property type="term" value="P:RNA catabolic process"/>
    <property type="evidence" value="ECO:0000318"/>
    <property type="project" value="GO_Central"/>
</dbReference>
<dbReference type="RefSeq" id="XP_030855377.1">
    <property type="nucleotide sequence ID" value="XM_030999517.1"/>
</dbReference>
<dbReference type="PANTHER" id="PTHR11240:SF22">
    <property type="entry name" value="RIBONUCLEASE T2"/>
    <property type="match status" value="1"/>
</dbReference>
<evidence type="ECO:0000256" key="1">
    <source>
        <dbReference type="ARBA" id="ARBA00007469"/>
    </source>
</evidence>
<dbReference type="GO" id="GO:0004521">
    <property type="term" value="F:RNA endonuclease activity"/>
    <property type="evidence" value="ECO:0000318"/>
    <property type="project" value="GO_Central"/>
</dbReference>
<evidence type="ECO:0000313" key="4">
    <source>
        <dbReference type="Proteomes" id="UP000007110"/>
    </source>
</evidence>
<dbReference type="InParanoid" id="A0A7M7PRJ7"/>
<dbReference type="KEGG" id="spu:105444887"/>
<comment type="similarity">
    <text evidence="1 2">Belongs to the RNase T2 family.</text>
</comment>
<dbReference type="InterPro" id="IPR033130">
    <property type="entry name" value="RNase_T2_His_AS_2"/>
</dbReference>
<sequence length="147" mass="16631">MNASWPNCITDEAYDSLWSHEWDKHGTCASLLPALYGEKNYFQKTLTLRKQFDIKGMLEASAIVPSKTNSYDYPTIFNAVKSVIGTDPTVTCVYDHKTQLVYLSQVEICLDKQFNPVNCVGLNSMRKSSLGEESCENDKVIFYPLVN</sequence>
<dbReference type="PANTHER" id="PTHR11240">
    <property type="entry name" value="RIBONUCLEASE T2"/>
    <property type="match status" value="1"/>
</dbReference>
<organism evidence="3 4">
    <name type="scientific">Strongylocentrotus purpuratus</name>
    <name type="common">Purple sea urchin</name>
    <dbReference type="NCBI Taxonomy" id="7668"/>
    <lineage>
        <taxon>Eukaryota</taxon>
        <taxon>Metazoa</taxon>
        <taxon>Echinodermata</taxon>
        <taxon>Eleutherozoa</taxon>
        <taxon>Echinozoa</taxon>
        <taxon>Echinoidea</taxon>
        <taxon>Euechinoidea</taxon>
        <taxon>Echinacea</taxon>
        <taxon>Camarodonta</taxon>
        <taxon>Echinidea</taxon>
        <taxon>Strongylocentrotidae</taxon>
        <taxon>Strongylocentrotus</taxon>
    </lineage>
</organism>
<evidence type="ECO:0000256" key="2">
    <source>
        <dbReference type="RuleBase" id="RU004328"/>
    </source>
</evidence>
<dbReference type="SUPFAM" id="SSF55895">
    <property type="entry name" value="Ribonuclease Rh-like"/>
    <property type="match status" value="1"/>
</dbReference>
<dbReference type="EnsemblMetazoa" id="XM_030999517">
    <property type="protein sequence ID" value="XP_030855377"/>
    <property type="gene ID" value="LOC105444887"/>
</dbReference>
<proteinExistence type="inferred from homology"/>
<dbReference type="GO" id="GO:0003723">
    <property type="term" value="F:RNA binding"/>
    <property type="evidence" value="ECO:0007669"/>
    <property type="project" value="InterPro"/>
</dbReference>
<dbReference type="InterPro" id="IPR036430">
    <property type="entry name" value="RNase_T2-like_sf"/>
</dbReference>
<reference evidence="3" key="2">
    <citation type="submission" date="2021-01" db="UniProtKB">
        <authorList>
            <consortium name="EnsemblMetazoa"/>
        </authorList>
    </citation>
    <scope>IDENTIFICATION</scope>
</reference>
<dbReference type="Pfam" id="PF00445">
    <property type="entry name" value="Ribonuclease_T2"/>
    <property type="match status" value="1"/>
</dbReference>
<protein>
    <submittedName>
        <fullName evidence="3">Uncharacterized protein</fullName>
    </submittedName>
</protein>